<evidence type="ECO:0000313" key="7">
    <source>
        <dbReference type="Proteomes" id="UP000184001"/>
    </source>
</evidence>
<organism evidence="6 7">
    <name type="scientific">Halodesulfovibrio aestuarii</name>
    <dbReference type="NCBI Taxonomy" id="126333"/>
    <lineage>
        <taxon>Bacteria</taxon>
        <taxon>Pseudomonadati</taxon>
        <taxon>Thermodesulfobacteriota</taxon>
        <taxon>Desulfovibrionia</taxon>
        <taxon>Desulfovibrionales</taxon>
        <taxon>Desulfovibrionaceae</taxon>
        <taxon>Halodesulfovibrio</taxon>
    </lineage>
</organism>
<keyword evidence="1" id="KW-0813">Transport</keyword>
<evidence type="ECO:0000256" key="3">
    <source>
        <dbReference type="ARBA" id="ARBA00022840"/>
    </source>
</evidence>
<sequence length="258" mass="28588">MNDIILSLRDVKTQYGTKVIHEHLDLDVYHGEIIGVIGGSGSGKSVLLRTILGLNNYTQGKIEIFGKQYHLLNVKEKHKIEQRWGVLFQDGALYSSLTVMENVEVALKEYTKLSSNTRKEIALLKIFLAGLPVESATLMPSELSGGMRKRASLARALAMDPEILFLDEPTAGLDPITAGSFDNLLKTLQHALGFTVFLVTHDLDTLNTICDRVAVLAEKRIYAIGTVEELASNPYPWIQDYFNGPRGRSAKKEPCGEE</sequence>
<dbReference type="RefSeq" id="WP_020001398.1">
    <property type="nucleotide sequence ID" value="NZ_CP192217.1"/>
</dbReference>
<reference evidence="5 8" key="2">
    <citation type="submission" date="2024-07" db="EMBL/GenBank/DDBJ databases">
        <title>Active virus-host system and metabolic interactions in a Lokiarchaeon culture.</title>
        <authorList>
            <person name="Ponce Toledo R.I."/>
            <person name="Rodrigues Oliveira T."/>
            <person name="Schleper C."/>
        </authorList>
    </citation>
    <scope>NUCLEOTIDE SEQUENCE [LARGE SCALE GENOMIC DNA]</scope>
    <source>
        <strain evidence="5 8">B35</strain>
    </source>
</reference>
<evidence type="ECO:0000256" key="2">
    <source>
        <dbReference type="ARBA" id="ARBA00022741"/>
    </source>
</evidence>
<reference evidence="6 7" key="1">
    <citation type="submission" date="2016-11" db="EMBL/GenBank/DDBJ databases">
        <authorList>
            <person name="Varghese N."/>
            <person name="Submissions S."/>
        </authorList>
    </citation>
    <scope>NUCLEOTIDE SEQUENCE [LARGE SCALE GENOMIC DNA]</scope>
    <source>
        <strain evidence="6 7">DSM 17919</strain>
    </source>
</reference>
<dbReference type="InterPro" id="IPR003439">
    <property type="entry name" value="ABC_transporter-like_ATP-bd"/>
</dbReference>
<dbReference type="InterPro" id="IPR003593">
    <property type="entry name" value="AAA+_ATPase"/>
</dbReference>
<dbReference type="Proteomes" id="UP001568358">
    <property type="component" value="Unassembled WGS sequence"/>
</dbReference>
<dbReference type="AlphaFoldDB" id="A0A8G2F9K6"/>
<keyword evidence="8" id="KW-1185">Reference proteome</keyword>
<dbReference type="PROSITE" id="PS00211">
    <property type="entry name" value="ABC_TRANSPORTER_1"/>
    <property type="match status" value="1"/>
</dbReference>
<dbReference type="PANTHER" id="PTHR43023:SF3">
    <property type="entry name" value="PROTEIN TRIGALACTOSYLDIACYLGLYCEROL 3, CHLOROPLASTIC"/>
    <property type="match status" value="1"/>
</dbReference>
<evidence type="ECO:0000313" key="5">
    <source>
        <dbReference type="EMBL" id="MEZ6853240.1"/>
    </source>
</evidence>
<dbReference type="Proteomes" id="UP000184001">
    <property type="component" value="Unassembled WGS sequence"/>
</dbReference>
<dbReference type="GO" id="GO:0005524">
    <property type="term" value="F:ATP binding"/>
    <property type="evidence" value="ECO:0007669"/>
    <property type="project" value="UniProtKB-KW"/>
</dbReference>
<gene>
    <name evidence="5" type="ORF">AB2Z07_06845</name>
    <name evidence="6" type="ORF">SAMN05660830_00258</name>
</gene>
<name>A0A8G2F9K6_9BACT</name>
<proteinExistence type="predicted"/>
<dbReference type="Gene3D" id="3.40.50.300">
    <property type="entry name" value="P-loop containing nucleotide triphosphate hydrolases"/>
    <property type="match status" value="1"/>
</dbReference>
<protein>
    <submittedName>
        <fullName evidence="5">ABC transporter ATP-binding protein</fullName>
    </submittedName>
    <submittedName>
        <fullName evidence="6">Phospholipid/cholesterol/gamma-HCH transport system ATP-binding protein</fullName>
    </submittedName>
</protein>
<evidence type="ECO:0000313" key="8">
    <source>
        <dbReference type="Proteomes" id="UP001568358"/>
    </source>
</evidence>
<dbReference type="SMART" id="SM00382">
    <property type="entry name" value="AAA"/>
    <property type="match status" value="1"/>
</dbReference>
<dbReference type="EMBL" id="FQZR01000002">
    <property type="protein sequence ID" value="SHI54299.1"/>
    <property type="molecule type" value="Genomic_DNA"/>
</dbReference>
<keyword evidence="3 6" id="KW-0067">ATP-binding</keyword>
<accession>A0A8G2F9K6</accession>
<dbReference type="PANTHER" id="PTHR43023">
    <property type="entry name" value="PROTEIN TRIGALACTOSYLDIACYLGLYCEROL 3, CHLOROPLASTIC"/>
    <property type="match status" value="1"/>
</dbReference>
<dbReference type="SUPFAM" id="SSF52540">
    <property type="entry name" value="P-loop containing nucleoside triphosphate hydrolases"/>
    <property type="match status" value="1"/>
</dbReference>
<evidence type="ECO:0000313" key="6">
    <source>
        <dbReference type="EMBL" id="SHI54299.1"/>
    </source>
</evidence>
<evidence type="ECO:0000259" key="4">
    <source>
        <dbReference type="PROSITE" id="PS50893"/>
    </source>
</evidence>
<evidence type="ECO:0000256" key="1">
    <source>
        <dbReference type="ARBA" id="ARBA00022448"/>
    </source>
</evidence>
<dbReference type="InterPro" id="IPR017871">
    <property type="entry name" value="ABC_transporter-like_CS"/>
</dbReference>
<dbReference type="Pfam" id="PF00005">
    <property type="entry name" value="ABC_tran"/>
    <property type="match status" value="1"/>
</dbReference>
<dbReference type="InterPro" id="IPR027417">
    <property type="entry name" value="P-loop_NTPase"/>
</dbReference>
<dbReference type="EMBL" id="JBFSOO010000004">
    <property type="protein sequence ID" value="MEZ6853240.1"/>
    <property type="molecule type" value="Genomic_DNA"/>
</dbReference>
<dbReference type="GO" id="GO:0016887">
    <property type="term" value="F:ATP hydrolysis activity"/>
    <property type="evidence" value="ECO:0007669"/>
    <property type="project" value="InterPro"/>
</dbReference>
<dbReference type="PROSITE" id="PS50893">
    <property type="entry name" value="ABC_TRANSPORTER_2"/>
    <property type="match status" value="1"/>
</dbReference>
<feature type="domain" description="ABC transporter" evidence="4">
    <location>
        <begin position="6"/>
        <end position="243"/>
    </location>
</feature>
<comment type="caution">
    <text evidence="6">The sequence shown here is derived from an EMBL/GenBank/DDBJ whole genome shotgun (WGS) entry which is preliminary data.</text>
</comment>
<keyword evidence="2" id="KW-0547">Nucleotide-binding</keyword>